<accession>A0A265E7P5</accession>
<evidence type="ECO:0000313" key="2">
    <source>
        <dbReference type="Proteomes" id="UP000216682"/>
    </source>
</evidence>
<proteinExistence type="predicted"/>
<gene>
    <name evidence="1" type="ORF">CFN03_06140</name>
</gene>
<comment type="caution">
    <text evidence="1">The sequence shown here is derived from an EMBL/GenBank/DDBJ whole genome shotgun (WGS) entry which is preliminary data.</text>
</comment>
<protein>
    <submittedName>
        <fullName evidence="1">Uncharacterized protein</fullName>
    </submittedName>
</protein>
<dbReference type="RefSeq" id="WP_094906241.1">
    <property type="nucleotide sequence ID" value="NZ_NPEZ01000002.1"/>
</dbReference>
<organism evidence="1 2">
    <name type="scientific">Salinicoccus roseus</name>
    <dbReference type="NCBI Taxonomy" id="45670"/>
    <lineage>
        <taxon>Bacteria</taxon>
        <taxon>Bacillati</taxon>
        <taxon>Bacillota</taxon>
        <taxon>Bacilli</taxon>
        <taxon>Bacillales</taxon>
        <taxon>Staphylococcaceae</taxon>
        <taxon>Salinicoccus</taxon>
    </lineage>
</organism>
<name>A0A265E7P5_9STAP</name>
<reference evidence="1 2" key="1">
    <citation type="submission" date="2017-07" db="EMBL/GenBank/DDBJ databases">
        <title>Shotgun whole genome sequences of three halophilic bacterial isolates.</title>
        <authorList>
            <person name="Pozzo T."/>
            <person name="Higdon S.M."/>
            <person name="Quillaguaman J."/>
        </authorList>
    </citation>
    <scope>NUCLEOTIDE SEQUENCE [LARGE SCALE GENOMIC DNA]</scope>
    <source>
        <strain evidence="1 2">BU-1</strain>
    </source>
</reference>
<dbReference type="AlphaFoldDB" id="A0A265E7P5"/>
<sequence>MARKNYFEILKEQGFNSRKEINDIQVLLDESYHSLSLRRLIEEEFRNYKNRGSFIYFHHLEEAIKVEYDFHDDYLFGYTEMLLDIFKEIVIPEIETLTSQYIKTFLLQQHETIFHQIETFLAKSNHEILENGDGNLIIVEKHALANQASQIISDVSLKNAIRILEYNHFSNAGNIESKKQILLSLAGLLEPKREELNTALGELFKKSKGGNVLIISDLFEMFNKLHLRHNNNNQYISTENDQELEYWYDNVYNTILMVIVSEEQVGIHEEFREFKEIRN</sequence>
<dbReference type="Proteomes" id="UP000216682">
    <property type="component" value="Unassembled WGS sequence"/>
</dbReference>
<dbReference type="EMBL" id="NPEZ01000002">
    <property type="protein sequence ID" value="OZT77515.1"/>
    <property type="molecule type" value="Genomic_DNA"/>
</dbReference>
<evidence type="ECO:0000313" key="1">
    <source>
        <dbReference type="EMBL" id="OZT77515.1"/>
    </source>
</evidence>